<feature type="active site" description="Proton acceptor" evidence="6">
    <location>
        <position position="58"/>
    </location>
</feature>
<dbReference type="Proteomes" id="UP001597337">
    <property type="component" value="Unassembled WGS sequence"/>
</dbReference>
<organism evidence="8 9">
    <name type="scientific">Thiorhodococcus fuscus</name>
    <dbReference type="NCBI Taxonomy" id="527200"/>
    <lineage>
        <taxon>Bacteria</taxon>
        <taxon>Pseudomonadati</taxon>
        <taxon>Pseudomonadota</taxon>
        <taxon>Gammaproteobacteria</taxon>
        <taxon>Chromatiales</taxon>
        <taxon>Chromatiaceae</taxon>
        <taxon>Thiorhodococcus</taxon>
    </lineage>
</organism>
<reference evidence="9" key="1">
    <citation type="journal article" date="2019" name="Int. J. Syst. Evol. Microbiol.">
        <title>The Global Catalogue of Microorganisms (GCM) 10K type strain sequencing project: providing services to taxonomists for standard genome sequencing and annotation.</title>
        <authorList>
            <consortium name="The Broad Institute Genomics Platform"/>
            <consortium name="The Broad Institute Genome Sequencing Center for Infectious Disease"/>
            <person name="Wu L."/>
            <person name="Ma J."/>
        </authorList>
    </citation>
    <scope>NUCLEOTIDE SEQUENCE [LARGE SCALE GENOMIC DNA]</scope>
    <source>
        <strain evidence="9">KACC 12597</strain>
    </source>
</reference>
<name>A0ABW4YAB8_9GAMM</name>
<evidence type="ECO:0000256" key="6">
    <source>
        <dbReference type="PROSITE-ProRule" id="PRU01362"/>
    </source>
</evidence>
<gene>
    <name evidence="8" type="ORF">ACFSJC_09290</name>
</gene>
<feature type="domain" description="DarT" evidence="7">
    <location>
        <begin position="15"/>
        <end position="218"/>
    </location>
</feature>
<evidence type="ECO:0000256" key="4">
    <source>
        <dbReference type="ARBA" id="ARBA00022695"/>
    </source>
</evidence>
<dbReference type="RefSeq" id="WP_386025966.1">
    <property type="nucleotide sequence ID" value="NZ_JBHUHX010000018.1"/>
</dbReference>
<dbReference type="Pfam" id="PF14487">
    <property type="entry name" value="DarT"/>
    <property type="match status" value="1"/>
</dbReference>
<dbReference type="InterPro" id="IPR029494">
    <property type="entry name" value="DarT"/>
</dbReference>
<comment type="caution">
    <text evidence="6">Lacks conserved residue(s) required for the propagation of feature annotation.</text>
</comment>
<evidence type="ECO:0000313" key="8">
    <source>
        <dbReference type="EMBL" id="MFD2112031.1"/>
    </source>
</evidence>
<dbReference type="PROSITE" id="PS52018">
    <property type="entry name" value="DART"/>
    <property type="match status" value="1"/>
</dbReference>
<comment type="catalytic activity">
    <reaction evidence="6">
        <text>a thymidine in DNA + NAD(+) = an N-(ADP-alpha-D-ribosyl)-thymidine in DNA + nicotinamide + H(+)</text>
        <dbReference type="Rhea" id="RHEA:71651"/>
        <dbReference type="Rhea" id="RHEA-COMP:13556"/>
        <dbReference type="Rhea" id="RHEA-COMP:18051"/>
        <dbReference type="ChEBI" id="CHEBI:15378"/>
        <dbReference type="ChEBI" id="CHEBI:17154"/>
        <dbReference type="ChEBI" id="CHEBI:57540"/>
        <dbReference type="ChEBI" id="CHEBI:137386"/>
        <dbReference type="ChEBI" id="CHEBI:191199"/>
    </reaction>
</comment>
<keyword evidence="3 6" id="KW-0808">Transferase</keyword>
<evidence type="ECO:0000256" key="2">
    <source>
        <dbReference type="ARBA" id="ARBA00022676"/>
    </source>
</evidence>
<keyword evidence="2 6" id="KW-0328">Glycosyltransferase</keyword>
<comment type="caution">
    <text evidence="8">The sequence shown here is derived from an EMBL/GenBank/DDBJ whole genome shotgun (WGS) entry which is preliminary data.</text>
</comment>
<keyword evidence="5 6" id="KW-0238">DNA-binding</keyword>
<evidence type="ECO:0000256" key="1">
    <source>
        <dbReference type="ARBA" id="ARBA00022649"/>
    </source>
</evidence>
<keyword evidence="4 6" id="KW-0548">Nucleotidyltransferase</keyword>
<feature type="binding site" evidence="6">
    <location>
        <position position="58"/>
    </location>
    <ligand>
        <name>NAD(+)</name>
        <dbReference type="ChEBI" id="CHEBI:57540"/>
    </ligand>
</feature>
<evidence type="ECO:0000256" key="5">
    <source>
        <dbReference type="ARBA" id="ARBA00023125"/>
    </source>
</evidence>
<dbReference type="EMBL" id="JBHUHX010000018">
    <property type="protein sequence ID" value="MFD2112031.1"/>
    <property type="molecule type" value="Genomic_DNA"/>
</dbReference>
<keyword evidence="9" id="KW-1185">Reference proteome</keyword>
<proteinExistence type="inferred from homology"/>
<feature type="binding site" evidence="6">
    <location>
        <begin position="19"/>
        <end position="21"/>
    </location>
    <ligand>
        <name>NAD(+)</name>
        <dbReference type="ChEBI" id="CHEBI:57540"/>
    </ligand>
</feature>
<protein>
    <submittedName>
        <fullName evidence="8">DUF4433 domain-containing protein</fullName>
    </submittedName>
</protein>
<comment type="similarity">
    <text evidence="6">Belongs to the DarT ADP-ribosyltransferase family.</text>
</comment>
<sequence length="218" mass="24569">MPSGYHYPNLNPEKALIWRIVHRDNLPWILGNGLHCPGSSVQAPGYVSIGNADLISRRTHRIVPIAPGGRLSDYVPFYFTPFSPMMYNIHTGRGGVVRRANEEICILVSSIHKISAMGLGFVFSDRHAYVELAQYFNSTEDLGKIDWPLLQARNFSRNPDDPGQIERYQAEALIYRHLPIDGLLGAICYTETMKTHLAAMAQSEGLALEIHAMPQWYF</sequence>
<feature type="active site" evidence="6">
    <location>
        <position position="171"/>
    </location>
</feature>
<keyword evidence="1 6" id="KW-1277">Toxin-antitoxin system</keyword>
<accession>A0ABW4YAB8</accession>
<evidence type="ECO:0000256" key="3">
    <source>
        <dbReference type="ARBA" id="ARBA00022679"/>
    </source>
</evidence>
<evidence type="ECO:0000259" key="7">
    <source>
        <dbReference type="PROSITE" id="PS52018"/>
    </source>
</evidence>
<evidence type="ECO:0000313" key="9">
    <source>
        <dbReference type="Proteomes" id="UP001597337"/>
    </source>
</evidence>